<gene>
    <name evidence="4" type="primary">mqnD</name>
    <name evidence="5" type="ORF">V4D30_05270</name>
</gene>
<dbReference type="KEGG" id="taut:V4D30_05270"/>
<dbReference type="EC" id="4.1.99.29" evidence="4"/>
<dbReference type="EMBL" id="CP144373">
    <property type="protein sequence ID" value="XCH45744.1"/>
    <property type="molecule type" value="Genomic_DNA"/>
</dbReference>
<evidence type="ECO:0000256" key="1">
    <source>
        <dbReference type="ARBA" id="ARBA00004863"/>
    </source>
</evidence>
<organism evidence="5">
    <name type="scientific">Thermodesulfovibrio autotrophicus</name>
    <dbReference type="NCBI Taxonomy" id="3118333"/>
    <lineage>
        <taxon>Bacteria</taxon>
        <taxon>Pseudomonadati</taxon>
        <taxon>Nitrospirota</taxon>
        <taxon>Thermodesulfovibrionia</taxon>
        <taxon>Thermodesulfovibrionales</taxon>
        <taxon>Thermodesulfovibrionaceae</taxon>
        <taxon>Thermodesulfovibrio</taxon>
    </lineage>
</organism>
<dbReference type="HAMAP" id="MF_00996">
    <property type="entry name" value="MqnD"/>
    <property type="match status" value="1"/>
</dbReference>
<evidence type="ECO:0000256" key="3">
    <source>
        <dbReference type="ARBA" id="ARBA00023239"/>
    </source>
</evidence>
<evidence type="ECO:0000256" key="2">
    <source>
        <dbReference type="ARBA" id="ARBA00022428"/>
    </source>
</evidence>
<dbReference type="InterPro" id="IPR030869">
    <property type="entry name" value="MqnD"/>
</dbReference>
<reference evidence="5" key="1">
    <citation type="submission" date="2024-01" db="EMBL/GenBank/DDBJ databases">
        <title>The first autotrophic representatives of the genus Thermodesulfovibrio.</title>
        <authorList>
            <person name="Maltseva A.I."/>
            <person name="Elcheninov A.G."/>
            <person name="Kublanov I.V."/>
            <person name="Lebedinsky A.V."/>
            <person name="Frolov E.N."/>
        </authorList>
    </citation>
    <scope>NUCLEOTIDE SEQUENCE</scope>
    <source>
        <strain evidence="5">3907-1M</strain>
    </source>
</reference>
<dbReference type="PANTHER" id="PTHR37167">
    <property type="entry name" value="1,4-DIHYDROXY-6-NAPHTOATE SYNTHASE"/>
    <property type="match status" value="1"/>
</dbReference>
<comment type="similarity">
    <text evidence="4">Belongs to the MqnA/MqnD family. MqnD subfamily.</text>
</comment>
<sequence length="268" mass="31160">MLKFGISPCPNDTFIFFGIVEKKVNTRGLNFDFVIEDVETLNSLCFKKTLDISKISTHAFYYLHKDYEFLSSGGALSEHGPVVITKDLEKLKRLSTVKIALPGRLTTASALMWFYWKKFFPDKKYSVEFMPFYEIIDKVAEEKADMGVLIHEGRFIYSLKGLHLVADLGEFWKKETSLPIPLGCIISRRSLNIKEILEKIIKESIEYAYSHWEEALEFVKKYSQEVDEDVIKLHIKAYVNEFTFNMGQKGIQAIRELIKKIQESRIWS</sequence>
<evidence type="ECO:0000256" key="4">
    <source>
        <dbReference type="HAMAP-Rule" id="MF_00996"/>
    </source>
</evidence>
<comment type="pathway">
    <text evidence="1 4">Quinol/quinone metabolism; menaquinone biosynthesis.</text>
</comment>
<keyword evidence="3 4" id="KW-0456">Lyase</keyword>
<protein>
    <recommendedName>
        <fullName evidence="4">1,4-dihydroxy-6-naphtoate synthase</fullName>
        <ecNumber evidence="4">4.1.99.29</ecNumber>
    </recommendedName>
    <alternativeName>
        <fullName evidence="4">Menaquinone biosynthetic enzyme MqnD</fullName>
    </alternativeName>
</protein>
<feature type="active site" description="Proton acceptor" evidence="4">
    <location>
        <position position="151"/>
    </location>
</feature>
<proteinExistence type="inferred from homology"/>
<dbReference type="GO" id="GO:0016830">
    <property type="term" value="F:carbon-carbon lyase activity"/>
    <property type="evidence" value="ECO:0007669"/>
    <property type="project" value="UniProtKB-UniRule"/>
</dbReference>
<dbReference type="SUPFAM" id="SSF53850">
    <property type="entry name" value="Periplasmic binding protein-like II"/>
    <property type="match status" value="1"/>
</dbReference>
<dbReference type="GO" id="GO:0009234">
    <property type="term" value="P:menaquinone biosynthetic process"/>
    <property type="evidence" value="ECO:0007669"/>
    <property type="project" value="UniProtKB-UniRule"/>
</dbReference>
<feature type="binding site" evidence="4">
    <location>
        <begin position="54"/>
        <end position="56"/>
    </location>
    <ligand>
        <name>substrate</name>
    </ligand>
</feature>
<dbReference type="RefSeq" id="WP_353683286.1">
    <property type="nucleotide sequence ID" value="NZ_CP144373.1"/>
</dbReference>
<name>A0AAU8GTF1_9BACT</name>
<comment type="function">
    <text evidence="4">Catalyzes the conversion of cyclic dehypoxanthine futalosine (cyclic DHFL) into 1,4-dihydroxy-6-naphthoate, a step in the biosynthesis of menaquinone (MK, vitamin K2).</text>
</comment>
<dbReference type="CDD" id="cd13635">
    <property type="entry name" value="PBP2_Ttha1568_Mqnd"/>
    <property type="match status" value="1"/>
</dbReference>
<evidence type="ECO:0000313" key="5">
    <source>
        <dbReference type="EMBL" id="XCH45744.1"/>
    </source>
</evidence>
<keyword evidence="2 4" id="KW-0474">Menaquinone biosynthesis</keyword>
<dbReference type="Gene3D" id="3.40.190.10">
    <property type="entry name" value="Periplasmic binding protein-like II"/>
    <property type="match status" value="2"/>
</dbReference>
<dbReference type="PANTHER" id="PTHR37167:SF1">
    <property type="entry name" value="1,4-DIHYDROXY-6-NAPHTOATE SYNTHASE"/>
    <property type="match status" value="1"/>
</dbReference>
<dbReference type="AlphaFoldDB" id="A0AAU8GTF1"/>
<accession>A0AAU8GTF1</accession>
<dbReference type="Pfam" id="PF02621">
    <property type="entry name" value="VitK2_biosynth"/>
    <property type="match status" value="1"/>
</dbReference>
<comment type="catalytic activity">
    <reaction evidence="4">
        <text>cyclic dehypoxanthinylfutalosinate = 1,4-dihydroxy-6-naphthoate + dihydroxyacetone</text>
        <dbReference type="Rhea" id="RHEA:33087"/>
        <dbReference type="ChEBI" id="CHEBI:16016"/>
        <dbReference type="ChEBI" id="CHEBI:64254"/>
        <dbReference type="ChEBI" id="CHEBI:64270"/>
        <dbReference type="EC" id="4.1.99.29"/>
    </reaction>
</comment>
<feature type="binding site" evidence="4">
    <location>
        <begin position="107"/>
        <end position="108"/>
    </location>
    <ligand>
        <name>substrate</name>
    </ligand>
</feature>
<dbReference type="InterPro" id="IPR003773">
    <property type="entry name" value="Menaquinone_biosynth"/>
</dbReference>